<dbReference type="Proteomes" id="UP001146793">
    <property type="component" value="Unassembled WGS sequence"/>
</dbReference>
<feature type="compositionally biased region" description="Basic and acidic residues" evidence="1">
    <location>
        <begin position="952"/>
        <end position="972"/>
    </location>
</feature>
<dbReference type="SUPFAM" id="SSF50978">
    <property type="entry name" value="WD40 repeat-like"/>
    <property type="match status" value="1"/>
</dbReference>
<evidence type="ECO:0000313" key="3">
    <source>
        <dbReference type="EMBL" id="KAJ3432120.1"/>
    </source>
</evidence>
<feature type="region of interest" description="Disordered" evidence="1">
    <location>
        <begin position="590"/>
        <end position="611"/>
    </location>
</feature>
<feature type="compositionally biased region" description="Basic and acidic residues" evidence="1">
    <location>
        <begin position="207"/>
        <end position="244"/>
    </location>
</feature>
<name>A0AAV7YUL6_9EUKA</name>
<dbReference type="EMBL" id="JANTQA010000047">
    <property type="protein sequence ID" value="KAJ3432120.1"/>
    <property type="molecule type" value="Genomic_DNA"/>
</dbReference>
<evidence type="ECO:0000259" key="2">
    <source>
        <dbReference type="Pfam" id="PF23753"/>
    </source>
</evidence>
<dbReference type="SMART" id="SM00320">
    <property type="entry name" value="WD40"/>
    <property type="match status" value="3"/>
</dbReference>
<dbReference type="InterPro" id="IPR015943">
    <property type="entry name" value="WD40/YVTN_repeat-like_dom_sf"/>
</dbReference>
<dbReference type="AlphaFoldDB" id="A0AAV7YUL6"/>
<dbReference type="PANTHER" id="PTHR14593">
    <property type="entry name" value="WD REPEAT-CONTAINING PROTEIN 11"/>
    <property type="match status" value="1"/>
</dbReference>
<dbReference type="PANTHER" id="PTHR14593:SF5">
    <property type="entry name" value="WD REPEAT-CONTAINING PROTEIN 11"/>
    <property type="match status" value="1"/>
</dbReference>
<dbReference type="InterPro" id="IPR036322">
    <property type="entry name" value="WD40_repeat_dom_sf"/>
</dbReference>
<dbReference type="PROSITE" id="PS51257">
    <property type="entry name" value="PROKAR_LIPOPROTEIN"/>
    <property type="match status" value="1"/>
</dbReference>
<dbReference type="Pfam" id="PF23753">
    <property type="entry name" value="TPR_WDR11"/>
    <property type="match status" value="1"/>
</dbReference>
<dbReference type="SUPFAM" id="SSF101908">
    <property type="entry name" value="Putative isomerase YbhE"/>
    <property type="match status" value="1"/>
</dbReference>
<feature type="compositionally biased region" description="Basic and acidic residues" evidence="1">
    <location>
        <begin position="716"/>
        <end position="762"/>
    </location>
</feature>
<dbReference type="InterPro" id="IPR057854">
    <property type="entry name" value="TPR_WDR11"/>
</dbReference>
<dbReference type="Gene3D" id="2.130.10.10">
    <property type="entry name" value="YVTN repeat-like/Quinoprotein amine dehydrogenase"/>
    <property type="match status" value="2"/>
</dbReference>
<organism evidence="3 4">
    <name type="scientific">Anaeramoeba flamelloides</name>
    <dbReference type="NCBI Taxonomy" id="1746091"/>
    <lineage>
        <taxon>Eukaryota</taxon>
        <taxon>Metamonada</taxon>
        <taxon>Anaeramoebidae</taxon>
        <taxon>Anaeramoeba</taxon>
    </lineage>
</organism>
<dbReference type="InterPro" id="IPR039694">
    <property type="entry name" value="WDR11"/>
</dbReference>
<dbReference type="GO" id="GO:0005737">
    <property type="term" value="C:cytoplasm"/>
    <property type="evidence" value="ECO:0007669"/>
    <property type="project" value="TreeGrafter"/>
</dbReference>
<dbReference type="InterPro" id="IPR001680">
    <property type="entry name" value="WD40_rpt"/>
</dbReference>
<sequence>MEVPSKQIVGPFTGVCAYGPQQLFAYACNNSIQIFDQTLTSIFCLNGHQNCVTHLCFSPRISPSFQVPLHLASCDSEGEVLMWSLLNEKSYPLSKEKKIKRGKIQKLLWLSKPCTHLLIATFSGKLELWDLSQISNENEGKLIWEYNLLMVPIDLCYLPQKETNLLLCNNFGLIFGTTFNKLHPPKRLIQRSPIEIKKNKQIFEDQVREKEKEKDQGKAKKKDNEEKKDKEKKNEKTNEKRKENVNSIGQTISSKKKNLNQRIIQILHVKGISDTVCYVTRKSILFCDLITDQILLRIDLNQSEQSTKDIVKVIGLEEDLFGEKPQIIWIIQKNGLVSSWNLFLDKMSSELKLIKNSDYNLIESQSEINKKTKTKNKSNYQISNNCIDLIYYHQPDETLFISNEKNLFGKLRYKKYTKRIEMVNGSIFNTIPQNSILFKVNNYSTGSNTNLISVLSSNGEVSFFNIFTGKQISTLKINSNVQFTDLFWISETEVVVIAIEVIQKIRKSSRVIVYNVGIEGDAKVIFRSKNRNSKIISIKHSLDNQNISIQYSSKGAIEIIQINNNNNNIRFSLQKNNNRSSKNENYLIAWGQTKKNNSNDNNSKNKKKKGNNNNNNIIYCILPKKNSLYKYIEKNNNFKCDSEININVSNYNIKNLNFNQFDNTLICGTESGQIVVINLENNQIKTYPLGRLPIIDLKFTQIINVQNSQNINNNNKEFKNKNDEVVKKNRKGGEKKRGGEDENEIKKDNEKNSETETEKKKDNNINDNEQLIFALFKNGEFAILDYINQRVYRLGSTIKAKSIGWYKTSPIALTEDNSIQFFTEYFDLSNELEKQKQIQIQVPSLIPYNIQNHLKIKICNKEKKELLMKEFQSINIEELFQQIENKKKLIDQIITINKIFCDINEIEFWVHVKQCIKEFLKMKKKMKENLNQKTNGEEFKKQKEEEEEKEIEIEKENEKEKENENENEEINKNKKKTEHKKQTTLVIPPNFKDLNNPEKMIDNLLERIKLRETRINELKENEQYKHHQVIAHELITLNQKEGALKHLLKTPNDNQNFVTDMLKSMIIAGSIGKENFQRVSEFAAQNLITKGKISEGIQLLLISGKFELACQILQSYGFWEQAFIIAKLNLEHDVARIIWLNHANHLIKNEQDVQTAIQIFLSSFEFEKVLELLLNSNFVVRAYLLLNILKQEIGSFQIDQQNNTFEEKINFQIQKWEKEQLNDNKK</sequence>
<feature type="region of interest" description="Disordered" evidence="1">
    <location>
        <begin position="207"/>
        <end position="251"/>
    </location>
</feature>
<accession>A0AAV7YUL6</accession>
<proteinExistence type="predicted"/>
<evidence type="ECO:0000313" key="4">
    <source>
        <dbReference type="Proteomes" id="UP001146793"/>
    </source>
</evidence>
<evidence type="ECO:0000256" key="1">
    <source>
        <dbReference type="SAM" id="MobiDB-lite"/>
    </source>
</evidence>
<feature type="region of interest" description="Disordered" evidence="1">
    <location>
        <begin position="936"/>
        <end position="980"/>
    </location>
</feature>
<comment type="caution">
    <text evidence="3">The sequence shown here is derived from an EMBL/GenBank/DDBJ whole genome shotgun (WGS) entry which is preliminary data.</text>
</comment>
<feature type="region of interest" description="Disordered" evidence="1">
    <location>
        <begin position="712"/>
        <end position="762"/>
    </location>
</feature>
<reference evidence="3" key="1">
    <citation type="submission" date="2022-08" db="EMBL/GenBank/DDBJ databases">
        <title>Novel sulphate-reducing endosymbionts in the free-living metamonad Anaeramoeba.</title>
        <authorList>
            <person name="Jerlstrom-Hultqvist J."/>
            <person name="Cepicka I."/>
            <person name="Gallot-Lavallee L."/>
            <person name="Salas-Leiva D."/>
            <person name="Curtis B.A."/>
            <person name="Zahonova K."/>
            <person name="Pipaliya S."/>
            <person name="Dacks J."/>
            <person name="Roger A.J."/>
        </authorList>
    </citation>
    <scope>NUCLEOTIDE SEQUENCE</scope>
    <source>
        <strain evidence="3">Busselton2</strain>
    </source>
</reference>
<feature type="domain" description="WDR11 TPR" evidence="2">
    <location>
        <begin position="894"/>
        <end position="1207"/>
    </location>
</feature>
<gene>
    <name evidence="3" type="ORF">M0812_21051</name>
</gene>
<protein>
    <submittedName>
        <fullName evidence="3">Wd repeat-containing protein</fullName>
    </submittedName>
</protein>